<accession>A0A0L6JHT2</accession>
<sequence>MDDSLYNKTLTCPACKKTIEVTKVKTKACIVSSHDTDFFVIYKGINPMFYDAWVCEFCGYAALSERFEKLGINDAKKVSTAITTFWKSRKFTGERNVDAALEAYKLALYNLIKIGGPPSDFAKLNIRLAWLYRIKQDNKEMDFLKSALKNYTESYDKEKFPIGKFDECTCMYMIAELNRRIGNYNEAITWFSKLISSPEAKNNKMLLENARDQYHLTKELAIS</sequence>
<dbReference type="InterPro" id="IPR018708">
    <property type="entry name" value="DUF2225"/>
</dbReference>
<dbReference type="eggNOG" id="COG1655">
    <property type="taxonomic scope" value="Bacteria"/>
</dbReference>
<gene>
    <name evidence="1" type="ORF">Bccel_0530</name>
</gene>
<dbReference type="AlphaFoldDB" id="A0A0L6JHT2"/>
<dbReference type="STRING" id="398512.Bccel_0530"/>
<keyword evidence="2" id="KW-1185">Reference proteome</keyword>
<dbReference type="Pfam" id="PF09986">
    <property type="entry name" value="DUF2225"/>
    <property type="match status" value="1"/>
</dbReference>
<dbReference type="Proteomes" id="UP000036923">
    <property type="component" value="Unassembled WGS sequence"/>
</dbReference>
<dbReference type="OrthoDB" id="9780343at2"/>
<name>A0A0L6JHT2_9FIRM</name>
<dbReference type="RefSeq" id="WP_036946588.1">
    <property type="nucleotide sequence ID" value="NZ_KN050763.1"/>
</dbReference>
<reference evidence="2" key="1">
    <citation type="submission" date="2015-07" db="EMBL/GenBank/DDBJ databases">
        <title>Near-Complete Genome Sequence of the Cellulolytic Bacterium Bacteroides (Pseudobacteroides) cellulosolvens ATCC 35603.</title>
        <authorList>
            <person name="Dassa B."/>
            <person name="Utturkar S.M."/>
            <person name="Klingeman D.M."/>
            <person name="Hurt R.A."/>
            <person name="Keller M."/>
            <person name="Xu J."/>
            <person name="Reddy Y.H.K."/>
            <person name="Borovok I."/>
            <person name="Grinberg I.R."/>
            <person name="Lamed R."/>
            <person name="Zhivin O."/>
            <person name="Bayer E.A."/>
            <person name="Brown S.D."/>
        </authorList>
    </citation>
    <scope>NUCLEOTIDE SEQUENCE [LARGE SCALE GENOMIC DNA]</scope>
    <source>
        <strain evidence="2">DSM 2933</strain>
    </source>
</reference>
<comment type="caution">
    <text evidence="1">The sequence shown here is derived from an EMBL/GenBank/DDBJ whole genome shotgun (WGS) entry which is preliminary data.</text>
</comment>
<evidence type="ECO:0000313" key="1">
    <source>
        <dbReference type="EMBL" id="KNY25273.1"/>
    </source>
</evidence>
<dbReference type="InterPro" id="IPR011990">
    <property type="entry name" value="TPR-like_helical_dom_sf"/>
</dbReference>
<protein>
    <recommendedName>
        <fullName evidence="3">DUF2225 domain-containing protein</fullName>
    </recommendedName>
</protein>
<organism evidence="1 2">
    <name type="scientific">Pseudobacteroides cellulosolvens ATCC 35603 = DSM 2933</name>
    <dbReference type="NCBI Taxonomy" id="398512"/>
    <lineage>
        <taxon>Bacteria</taxon>
        <taxon>Bacillati</taxon>
        <taxon>Bacillota</taxon>
        <taxon>Clostridia</taxon>
        <taxon>Eubacteriales</taxon>
        <taxon>Oscillospiraceae</taxon>
        <taxon>Pseudobacteroides</taxon>
    </lineage>
</organism>
<evidence type="ECO:0008006" key="3">
    <source>
        <dbReference type="Google" id="ProtNLM"/>
    </source>
</evidence>
<dbReference type="Gene3D" id="1.25.40.10">
    <property type="entry name" value="Tetratricopeptide repeat domain"/>
    <property type="match status" value="1"/>
</dbReference>
<evidence type="ECO:0000313" key="2">
    <source>
        <dbReference type="Proteomes" id="UP000036923"/>
    </source>
</evidence>
<dbReference type="EMBL" id="LGTC01000001">
    <property type="protein sequence ID" value="KNY25273.1"/>
    <property type="molecule type" value="Genomic_DNA"/>
</dbReference>
<proteinExistence type="predicted"/>
<dbReference type="SUPFAM" id="SSF48452">
    <property type="entry name" value="TPR-like"/>
    <property type="match status" value="1"/>
</dbReference>